<keyword evidence="4" id="KW-0812">Transmembrane</keyword>
<dbReference type="PANTHER" id="PTHR31618">
    <property type="entry name" value="MECHANOSENSITIVE ION CHANNEL PROTEIN 5"/>
    <property type="match status" value="1"/>
</dbReference>
<evidence type="ECO:0000256" key="1">
    <source>
        <dbReference type="ARBA" id="ARBA00004141"/>
    </source>
</evidence>
<proteinExistence type="inferred from homology"/>
<dbReference type="GO" id="GO:0008381">
    <property type="term" value="F:mechanosensitive monoatomic ion channel activity"/>
    <property type="evidence" value="ECO:0007669"/>
    <property type="project" value="TreeGrafter"/>
</dbReference>
<comment type="similarity">
    <text evidence="2">Belongs to the MscS (TC 1.A.23) family.</text>
</comment>
<evidence type="ECO:0000256" key="4">
    <source>
        <dbReference type="SAM" id="Phobius"/>
    </source>
</evidence>
<evidence type="ECO:0000256" key="3">
    <source>
        <dbReference type="SAM" id="MobiDB-lite"/>
    </source>
</evidence>
<feature type="compositionally biased region" description="Basic and acidic residues" evidence="3">
    <location>
        <begin position="7"/>
        <end position="16"/>
    </location>
</feature>
<dbReference type="Proteomes" id="UP000233551">
    <property type="component" value="Unassembled WGS sequence"/>
</dbReference>
<keyword evidence="4" id="KW-1133">Transmembrane helix</keyword>
<evidence type="ECO:0000313" key="5">
    <source>
        <dbReference type="EMBL" id="PKI62348.1"/>
    </source>
</evidence>
<reference evidence="5 6" key="1">
    <citation type="submission" date="2017-11" db="EMBL/GenBank/DDBJ databases">
        <title>De-novo sequencing of pomegranate (Punica granatum L.) genome.</title>
        <authorList>
            <person name="Akparov Z."/>
            <person name="Amiraslanov A."/>
            <person name="Hajiyeva S."/>
            <person name="Abbasov M."/>
            <person name="Kaur K."/>
            <person name="Hamwieh A."/>
            <person name="Solovyev V."/>
            <person name="Salamov A."/>
            <person name="Braich B."/>
            <person name="Kosarev P."/>
            <person name="Mahmoud A."/>
            <person name="Hajiyev E."/>
            <person name="Babayeva S."/>
            <person name="Izzatullayeva V."/>
            <person name="Mammadov A."/>
            <person name="Mammadov A."/>
            <person name="Sharifova S."/>
            <person name="Ojaghi J."/>
            <person name="Eynullazada K."/>
            <person name="Bayramov B."/>
            <person name="Abdulazimova A."/>
            <person name="Shahmuradov I."/>
        </authorList>
    </citation>
    <scope>NUCLEOTIDE SEQUENCE [LARGE SCALE GENOMIC DNA]</scope>
    <source>
        <strain evidence="6">cv. AG2017</strain>
        <tissue evidence="5">Leaf</tissue>
    </source>
</reference>
<feature type="region of interest" description="Disordered" evidence="3">
    <location>
        <begin position="1"/>
        <end position="170"/>
    </location>
</feature>
<dbReference type="InterPro" id="IPR016688">
    <property type="entry name" value="MscS-like_plants/fungi"/>
</dbReference>
<feature type="compositionally biased region" description="Pro residues" evidence="3">
    <location>
        <begin position="87"/>
        <end position="101"/>
    </location>
</feature>
<dbReference type="EMBL" id="PGOL01000974">
    <property type="protein sequence ID" value="PKI62348.1"/>
    <property type="molecule type" value="Genomic_DNA"/>
</dbReference>
<feature type="non-terminal residue" evidence="5">
    <location>
        <position position="333"/>
    </location>
</feature>
<keyword evidence="4" id="KW-0472">Membrane</keyword>
<dbReference type="AlphaFoldDB" id="A0A2I0K1C0"/>
<dbReference type="STRING" id="22663.A0A2I0K1C0"/>
<keyword evidence="6" id="KW-1185">Reference proteome</keyword>
<accession>A0A2I0K1C0</accession>
<protein>
    <submittedName>
        <fullName evidence="5">Uncharacterized protein</fullName>
    </submittedName>
</protein>
<feature type="compositionally biased region" description="Low complexity" evidence="3">
    <location>
        <begin position="140"/>
        <end position="152"/>
    </location>
</feature>
<dbReference type="GO" id="GO:0005886">
    <property type="term" value="C:plasma membrane"/>
    <property type="evidence" value="ECO:0007669"/>
    <property type="project" value="TreeGrafter"/>
</dbReference>
<organism evidence="5 6">
    <name type="scientific">Punica granatum</name>
    <name type="common">Pomegranate</name>
    <dbReference type="NCBI Taxonomy" id="22663"/>
    <lineage>
        <taxon>Eukaryota</taxon>
        <taxon>Viridiplantae</taxon>
        <taxon>Streptophyta</taxon>
        <taxon>Embryophyta</taxon>
        <taxon>Tracheophyta</taxon>
        <taxon>Spermatophyta</taxon>
        <taxon>Magnoliopsida</taxon>
        <taxon>eudicotyledons</taxon>
        <taxon>Gunneridae</taxon>
        <taxon>Pentapetalae</taxon>
        <taxon>rosids</taxon>
        <taxon>malvids</taxon>
        <taxon>Myrtales</taxon>
        <taxon>Lythraceae</taxon>
        <taxon>Punica</taxon>
    </lineage>
</organism>
<dbReference type="PANTHER" id="PTHR31618:SF1">
    <property type="entry name" value="EF-HAND DOMAIN-CONTAINING PROTEIN"/>
    <property type="match status" value="1"/>
</dbReference>
<name>A0A2I0K1C0_PUNGR</name>
<dbReference type="GO" id="GO:0006820">
    <property type="term" value="P:monoatomic anion transport"/>
    <property type="evidence" value="ECO:0007669"/>
    <property type="project" value="TreeGrafter"/>
</dbReference>
<gene>
    <name evidence="5" type="ORF">CRG98_017154</name>
</gene>
<sequence length="333" mass="36723">MGSTDKTSSKILREPNIEFWQGGHDIDGGEDPDSDDASHSGRHAVAEDPPSQLIGQFLHGQTASRGDVSLDMDLEMDELRHEVAPVAPVPKSPAPLPPKPASDPNAPKEIRVSFHPPGSGSGGAATDTSTETPRRHVQHRSSPSNNDISRSSGAEEEVLKPAPASSFRKQSTLLLAKTRSRLMDPPEESDLRSGRGMRSGPLWSGMLGRAAGEDNDEDDLLLEEDLPEEYKKANLRLVLIAWHALFGRKVRRETRSSSLEYVTKVLVCLLVATLLWLVKTLIIKVFASSFQVSIYFDRIQQSLFNQYVIETLSGPPNIEIQRIGEEVEKFEEE</sequence>
<evidence type="ECO:0000256" key="2">
    <source>
        <dbReference type="ARBA" id="ARBA00008017"/>
    </source>
</evidence>
<comment type="caution">
    <text evidence="5">The sequence shown here is derived from an EMBL/GenBank/DDBJ whole genome shotgun (WGS) entry which is preliminary data.</text>
</comment>
<evidence type="ECO:0000313" key="6">
    <source>
        <dbReference type="Proteomes" id="UP000233551"/>
    </source>
</evidence>
<comment type="subcellular location">
    <subcellularLocation>
        <location evidence="1">Membrane</location>
        <topology evidence="1">Multi-pass membrane protein</topology>
    </subcellularLocation>
</comment>
<feature type="transmembrane region" description="Helical" evidence="4">
    <location>
        <begin position="261"/>
        <end position="278"/>
    </location>
</feature>